<organism evidence="1">
    <name type="scientific">Arundo donax</name>
    <name type="common">Giant reed</name>
    <name type="synonym">Donax arundinaceus</name>
    <dbReference type="NCBI Taxonomy" id="35708"/>
    <lineage>
        <taxon>Eukaryota</taxon>
        <taxon>Viridiplantae</taxon>
        <taxon>Streptophyta</taxon>
        <taxon>Embryophyta</taxon>
        <taxon>Tracheophyta</taxon>
        <taxon>Spermatophyta</taxon>
        <taxon>Magnoliopsida</taxon>
        <taxon>Liliopsida</taxon>
        <taxon>Poales</taxon>
        <taxon>Poaceae</taxon>
        <taxon>PACMAD clade</taxon>
        <taxon>Arundinoideae</taxon>
        <taxon>Arundineae</taxon>
        <taxon>Arundo</taxon>
    </lineage>
</organism>
<accession>A0A0A9BHY4</accession>
<reference evidence="1" key="1">
    <citation type="submission" date="2014-09" db="EMBL/GenBank/DDBJ databases">
        <authorList>
            <person name="Magalhaes I.L.F."/>
            <person name="Oliveira U."/>
            <person name="Santos F.R."/>
            <person name="Vidigal T.H.D.A."/>
            <person name="Brescovit A.D."/>
            <person name="Santos A.J."/>
        </authorList>
    </citation>
    <scope>NUCLEOTIDE SEQUENCE</scope>
    <source>
        <tissue evidence="1">Shoot tissue taken approximately 20 cm above the soil surface</tissue>
    </source>
</reference>
<dbReference type="EMBL" id="GBRH01234924">
    <property type="protein sequence ID" value="JAD62971.1"/>
    <property type="molecule type" value="Transcribed_RNA"/>
</dbReference>
<name>A0A0A9BHY4_ARUDO</name>
<sequence length="108" mass="12791">MLYYMISIVISTCTFVIRLVLQTVPFRYVYNHTIPYQVIGIKSVLKQITTSAHQHRNTKVKCFWIQRLENFTLCMTIKTEIMAFHLIMKEHDSGYVWMELQNIPTSVC</sequence>
<evidence type="ECO:0000313" key="1">
    <source>
        <dbReference type="EMBL" id="JAD62971.1"/>
    </source>
</evidence>
<dbReference type="AlphaFoldDB" id="A0A0A9BHY4"/>
<proteinExistence type="predicted"/>
<protein>
    <submittedName>
        <fullName evidence="1">6PGL1</fullName>
    </submittedName>
</protein>
<reference evidence="1" key="2">
    <citation type="journal article" date="2015" name="Data Brief">
        <title>Shoot transcriptome of the giant reed, Arundo donax.</title>
        <authorList>
            <person name="Barrero R.A."/>
            <person name="Guerrero F.D."/>
            <person name="Moolhuijzen P."/>
            <person name="Goolsby J.A."/>
            <person name="Tidwell J."/>
            <person name="Bellgard S.E."/>
            <person name="Bellgard M.I."/>
        </authorList>
    </citation>
    <scope>NUCLEOTIDE SEQUENCE</scope>
    <source>
        <tissue evidence="1">Shoot tissue taken approximately 20 cm above the soil surface</tissue>
    </source>
</reference>